<proteinExistence type="predicted"/>
<evidence type="ECO:0000313" key="3">
    <source>
        <dbReference type="Proteomes" id="UP000575898"/>
    </source>
</evidence>
<dbReference type="SUPFAM" id="SSF54637">
    <property type="entry name" value="Thioesterase/thiol ester dehydrase-isomerase"/>
    <property type="match status" value="1"/>
</dbReference>
<sequence>MNLVDKLATAKSSGDYSDIIAQIPYATLLGVKMTEQDGEPFFTLPFNAANIGNTLLPALHGGAIGGFLENAALLHLIWARESNEIPKTIDFSLDYLRPGKAQDLFAVCDITKQGKRVANVLMTAWQTDRNKPVAVARAHFLLV</sequence>
<evidence type="ECO:0000313" key="2">
    <source>
        <dbReference type="EMBL" id="MBB5016899.1"/>
    </source>
</evidence>
<dbReference type="RefSeq" id="WP_184033831.1">
    <property type="nucleotide sequence ID" value="NZ_JACHHY010000001.1"/>
</dbReference>
<gene>
    <name evidence="2" type="ORF">HNQ59_000161</name>
</gene>
<comment type="caution">
    <text evidence="2">The sequence shown here is derived from an EMBL/GenBank/DDBJ whole genome shotgun (WGS) entry which is preliminary data.</text>
</comment>
<dbReference type="EMBL" id="JACHHY010000001">
    <property type="protein sequence ID" value="MBB5016899.1"/>
    <property type="molecule type" value="Genomic_DNA"/>
</dbReference>
<dbReference type="InterPro" id="IPR049449">
    <property type="entry name" value="TesB_ACOT8-like_N"/>
</dbReference>
<dbReference type="Gene3D" id="3.10.129.10">
    <property type="entry name" value="Hotdog Thioesterase"/>
    <property type="match status" value="1"/>
</dbReference>
<dbReference type="AlphaFoldDB" id="A0A840MI83"/>
<keyword evidence="3" id="KW-1185">Reference proteome</keyword>
<dbReference type="CDD" id="cd03443">
    <property type="entry name" value="PaaI_thioesterase"/>
    <property type="match status" value="1"/>
</dbReference>
<dbReference type="Pfam" id="PF13622">
    <property type="entry name" value="4HBT_3"/>
    <property type="match status" value="1"/>
</dbReference>
<name>A0A840MI83_9PROT</name>
<protein>
    <submittedName>
        <fullName evidence="2">Uncharacterized protein (TIGR00369 family)</fullName>
    </submittedName>
</protein>
<organism evidence="2 3">
    <name type="scientific">Chitinivorax tropicus</name>
    <dbReference type="NCBI Taxonomy" id="714531"/>
    <lineage>
        <taxon>Bacteria</taxon>
        <taxon>Pseudomonadati</taxon>
        <taxon>Pseudomonadota</taxon>
        <taxon>Betaproteobacteria</taxon>
        <taxon>Chitinivorax</taxon>
    </lineage>
</organism>
<evidence type="ECO:0000259" key="1">
    <source>
        <dbReference type="Pfam" id="PF13622"/>
    </source>
</evidence>
<feature type="domain" description="Acyl-CoA thioesterase-like N-terminal HotDog" evidence="1">
    <location>
        <begin position="58"/>
        <end position="140"/>
    </location>
</feature>
<dbReference type="Proteomes" id="UP000575898">
    <property type="component" value="Unassembled WGS sequence"/>
</dbReference>
<dbReference type="InterPro" id="IPR029069">
    <property type="entry name" value="HotDog_dom_sf"/>
</dbReference>
<accession>A0A840MI83</accession>
<reference evidence="2 3" key="1">
    <citation type="submission" date="2020-08" db="EMBL/GenBank/DDBJ databases">
        <title>Genomic Encyclopedia of Type Strains, Phase IV (KMG-IV): sequencing the most valuable type-strain genomes for metagenomic binning, comparative biology and taxonomic classification.</title>
        <authorList>
            <person name="Goeker M."/>
        </authorList>
    </citation>
    <scope>NUCLEOTIDE SEQUENCE [LARGE SCALE GENOMIC DNA]</scope>
    <source>
        <strain evidence="2 3">DSM 27165</strain>
    </source>
</reference>